<dbReference type="EMBL" id="KM514685">
    <property type="protein sequence ID" value="AIS73882.1"/>
    <property type="molecule type" value="Genomic_DNA"/>
</dbReference>
<evidence type="ECO:0000313" key="3">
    <source>
        <dbReference type="Proteomes" id="UP000030928"/>
    </source>
</evidence>
<dbReference type="OrthoDB" id="11436at10239"/>
<evidence type="ECO:0000259" key="1">
    <source>
        <dbReference type="Pfam" id="PF05709"/>
    </source>
</evidence>
<name>A0A0A7DMK4_9CAUD</name>
<proteinExistence type="predicted"/>
<organism evidence="2 3">
    <name type="scientific">Lactobacillus phage Ldl1</name>
    <dbReference type="NCBI Taxonomy" id="1552735"/>
    <lineage>
        <taxon>Viruses</taxon>
        <taxon>Duplodnaviria</taxon>
        <taxon>Heunggongvirae</taxon>
        <taxon>Uroviricota</taxon>
        <taxon>Caudoviricetes</taxon>
        <taxon>Tybeckvirinae</taxon>
        <taxon>Lidleunavirus</taxon>
        <taxon>Lidleunavirus Ldl1</taxon>
    </lineage>
</organism>
<dbReference type="KEGG" id="vg:23681227"/>
<dbReference type="Proteomes" id="UP000030928">
    <property type="component" value="Segment"/>
</dbReference>
<dbReference type="InterPro" id="IPR008841">
    <property type="entry name" value="Siphovirus-type_tail_N"/>
</dbReference>
<dbReference type="Gene3D" id="2.40.30.200">
    <property type="match status" value="1"/>
</dbReference>
<keyword evidence="3" id="KW-1185">Reference proteome</keyword>
<reference evidence="2 3" key="1">
    <citation type="journal article" date="2014" name="Appl. Environ. Microbiol.">
        <title>Genome and proteome analysis of bacteriophage Ldl1 reveals the existence of a novel phage group infecting Lactobacillus delbrueckii subsp. Lactis.</title>
        <authorList>
            <person name="Casey E."/>
            <person name="Mahony J."/>
            <person name="Neve H."/>
            <person name="Noben J.P."/>
            <person name="Bello F.D."/>
            <person name="van Sinderen D."/>
        </authorList>
    </citation>
    <scope>NUCLEOTIDE SEQUENCE [LARGE SCALE GENOMIC DNA]</scope>
    <source>
        <strain evidence="2">Ldl1</strain>
    </source>
</reference>
<dbReference type="Pfam" id="PF05709">
    <property type="entry name" value="Sipho_tail"/>
    <property type="match status" value="1"/>
</dbReference>
<gene>
    <name evidence="2" type="ORF">LDL_024</name>
</gene>
<dbReference type="GeneID" id="23681227"/>
<evidence type="ECO:0000313" key="2">
    <source>
        <dbReference type="EMBL" id="AIS73882.1"/>
    </source>
</evidence>
<dbReference type="RefSeq" id="YP_009126466.1">
    <property type="nucleotide sequence ID" value="NC_026609.1"/>
</dbReference>
<feature type="domain" description="Siphovirus-type tail component RIFT-related" evidence="1">
    <location>
        <begin position="34"/>
        <end position="143"/>
    </location>
</feature>
<sequence>MTESIPGFSLYNENLGEITSDDLGIIMGKVTMPIAPSISAQMEDVPALYGQKFEGTNYGTKQIVIPFTWIAESTDYEQNRRDFYATIRSLSQTFVRPYDGTMELALQFDEDPEITYWGHITEVAAPTEIIQGDYSFSSSITFEMSDPRGVMPRVTQKIKPNAIDTENTNFAYDTSNARTITDKNLNFLYKLDDSIAHKGSNLWISFDWSNQDTKTTNDTDTYTIYRVVKYTKDSGRPDDIQKMAVGWFLSSSLKNATGSGGHYSGSVSMNPISSDIPNSQIAGVYAYIQVTNPTNFSISHFHLHSGSSETAYSGVTNLVNKNQITTTISVDGTAQTEPELSIIPNADQYYLGYTLNDDGYMGIGADESQTIDAADGTTVVPAREVITSDGCGSFANWTTDSNVVNSLRIGLKKNVVQGEFQSNQDATAIIVGSYQDGLTPPHSKTPSSMDDDNINVPAETWYGPVAVYQGITSALDNFEISTILHHEVYKDSGNVHNTRAVGIISLLLLDENNVAWGEFSLKGSAVNGYGGTAPFARIRFTEKGGNFGTQPTVGNKDNHRYYQPFSTYTKGKRTPLLAGVKWNAKGQPSTYEVEYGTTTKTETKITKHKAYRSVRVRNGRYKTGERRGQQRYKTIRKPYTKVTKKSYKKTVQKYVKERDANTLLSSDVALQFWLRKYKNRFWYKVVELSTNSYRPLSNSKLKQNNVWTEITDKSFLSWAQNYKLGNVALVENKYPLEEDLARVVQKKADKSIPANENYKDAYLSLVDLQISKLNYLEEVDGASDKPKEVVKRGQDVIFDSADEEITVENSMVEPVWVSNYPKLKPGINTISIFGSDLRNAEIVLSYYPRTL</sequence>
<protein>
    <submittedName>
        <fullName evidence="2">Distal tail protein</fullName>
    </submittedName>
</protein>
<accession>A0A0A7DMK4</accession>